<comment type="subcellular location">
    <subcellularLocation>
        <location evidence="1">Cell membrane</location>
        <topology evidence="1">Multi-pass membrane protein</topology>
    </subcellularLocation>
</comment>
<dbReference type="PANTHER" id="PTHR33908">
    <property type="entry name" value="MANNOSYLTRANSFERASE YKCB-RELATED"/>
    <property type="match status" value="1"/>
</dbReference>
<feature type="transmembrane region" description="Helical" evidence="8">
    <location>
        <begin position="167"/>
        <end position="198"/>
    </location>
</feature>
<dbReference type="PANTHER" id="PTHR33908:SF3">
    <property type="entry name" value="UNDECAPRENYL PHOSPHATE-ALPHA-4-AMINO-4-DEOXY-L-ARABINOSE ARABINOSYL TRANSFERASE"/>
    <property type="match status" value="1"/>
</dbReference>
<sequence>MVRTHGFLLTRHIRWAIVLALLVNAASLFTPVINEGDSVLYAVLSQHMVQTGNWGDLVLDKLDWLDKPHFPFWLTALFFKIGGVSTFNYILPGFLFHLLGSYYTYRIARMFYGRDVALLALLMVVSTYHLMYTSSAIKAEAFLTGSITAACYYWLRYDARARAKYLLLAALFSAISVMTKGIFTLITIASGLACVWIYRGQWRNFWSPKWLLALALSLLFTFPEVLALYVQFDAHPEKLVFGKTGVSGIRFFLWDSQFGRFFNSGPIKNEAGTPLYFVHVFIWAFLPWVAAFVAALVAGVRAFAGQNQEERAKFVFLCGAFFVTFGLFSATSFQLDYYTVILFPFAIILCANFMQQWLQRDSTPFFVAQIGVLVFTLVLVFALAVYVGNARLLVGLLLMACATVAYAVVQRRYIRPLTAVIYPVVAVCMLYVFLEATTLGINLQYGMAYNLNKLLAQDRSTPVYVYQFDSIVAWELGIYRDAPSVGVQSAAQLPGPGADYILVVREAQIAELSAVLGRTQLLAQRAWVDHKTGTLPRQLNLARGVEPLDQVSVLRVTPP</sequence>
<dbReference type="OrthoDB" id="9775035at2"/>
<gene>
    <name evidence="10" type="ORF">DIC66_12155</name>
</gene>
<evidence type="ECO:0000256" key="6">
    <source>
        <dbReference type="ARBA" id="ARBA00022989"/>
    </source>
</evidence>
<dbReference type="InterPro" id="IPR050297">
    <property type="entry name" value="LipidA_mod_glycosyltrf_83"/>
</dbReference>
<keyword evidence="3" id="KW-0328">Glycosyltransferase</keyword>
<feature type="transmembrane region" description="Helical" evidence="8">
    <location>
        <begin position="312"/>
        <end position="331"/>
    </location>
</feature>
<feature type="transmembrane region" description="Helical" evidence="8">
    <location>
        <begin position="72"/>
        <end position="99"/>
    </location>
</feature>
<evidence type="ECO:0000259" key="9">
    <source>
        <dbReference type="Pfam" id="PF13231"/>
    </source>
</evidence>
<dbReference type="GO" id="GO:0009103">
    <property type="term" value="P:lipopolysaccharide biosynthetic process"/>
    <property type="evidence" value="ECO:0007669"/>
    <property type="project" value="UniProtKB-ARBA"/>
</dbReference>
<feature type="transmembrane region" description="Helical" evidence="8">
    <location>
        <begin position="416"/>
        <end position="434"/>
    </location>
</feature>
<evidence type="ECO:0000256" key="3">
    <source>
        <dbReference type="ARBA" id="ARBA00022676"/>
    </source>
</evidence>
<keyword evidence="4 10" id="KW-0808">Transferase</keyword>
<evidence type="ECO:0000256" key="5">
    <source>
        <dbReference type="ARBA" id="ARBA00022692"/>
    </source>
</evidence>
<dbReference type="InterPro" id="IPR038731">
    <property type="entry name" value="RgtA/B/C-like"/>
</dbReference>
<evidence type="ECO:0000256" key="2">
    <source>
        <dbReference type="ARBA" id="ARBA00022475"/>
    </source>
</evidence>
<dbReference type="RefSeq" id="WP_117177515.1">
    <property type="nucleotide sequence ID" value="NZ_QFZK01000006.1"/>
</dbReference>
<dbReference type="Proteomes" id="UP000260665">
    <property type="component" value="Unassembled WGS sequence"/>
</dbReference>
<keyword evidence="11" id="KW-1185">Reference proteome</keyword>
<keyword evidence="6 8" id="KW-1133">Transmembrane helix</keyword>
<keyword evidence="5 8" id="KW-0812">Transmembrane</keyword>
<evidence type="ECO:0000256" key="1">
    <source>
        <dbReference type="ARBA" id="ARBA00004651"/>
    </source>
</evidence>
<feature type="transmembrane region" description="Helical" evidence="8">
    <location>
        <begin position="392"/>
        <end position="409"/>
    </location>
</feature>
<evidence type="ECO:0000313" key="11">
    <source>
        <dbReference type="Proteomes" id="UP000260665"/>
    </source>
</evidence>
<accession>A0A3E1RBM2</accession>
<evidence type="ECO:0000256" key="4">
    <source>
        <dbReference type="ARBA" id="ARBA00022679"/>
    </source>
</evidence>
<feature type="domain" description="Glycosyltransferase RgtA/B/C/D-like" evidence="9">
    <location>
        <begin position="66"/>
        <end position="224"/>
    </location>
</feature>
<feature type="transmembrane region" description="Helical" evidence="8">
    <location>
        <begin position="366"/>
        <end position="386"/>
    </location>
</feature>
<dbReference type="GO" id="GO:0005886">
    <property type="term" value="C:plasma membrane"/>
    <property type="evidence" value="ECO:0007669"/>
    <property type="project" value="UniProtKB-SubCell"/>
</dbReference>
<evidence type="ECO:0000256" key="8">
    <source>
        <dbReference type="SAM" id="Phobius"/>
    </source>
</evidence>
<dbReference type="GO" id="GO:0016763">
    <property type="term" value="F:pentosyltransferase activity"/>
    <property type="evidence" value="ECO:0007669"/>
    <property type="project" value="TreeGrafter"/>
</dbReference>
<reference evidence="10 11" key="1">
    <citation type="submission" date="2018-05" db="EMBL/GenBank/DDBJ databases">
        <title>Rhodoferax soyangensis sp.nov., isolated from an oligotrophic freshwater lake.</title>
        <authorList>
            <person name="Park M."/>
        </authorList>
    </citation>
    <scope>NUCLEOTIDE SEQUENCE [LARGE SCALE GENOMIC DNA]</scope>
    <source>
        <strain evidence="10 11">IMCC26218</strain>
    </source>
</reference>
<dbReference type="Pfam" id="PF13231">
    <property type="entry name" value="PMT_2"/>
    <property type="match status" value="1"/>
</dbReference>
<proteinExistence type="predicted"/>
<dbReference type="EMBL" id="QFZK01000006">
    <property type="protein sequence ID" value="RFO96758.1"/>
    <property type="molecule type" value="Genomic_DNA"/>
</dbReference>
<comment type="caution">
    <text evidence="10">The sequence shown here is derived from an EMBL/GenBank/DDBJ whole genome shotgun (WGS) entry which is preliminary data.</text>
</comment>
<dbReference type="AlphaFoldDB" id="A0A3E1RBM2"/>
<protein>
    <submittedName>
        <fullName evidence="10">Glycosyl transferase</fullName>
    </submittedName>
</protein>
<feature type="transmembrane region" description="Helical" evidence="8">
    <location>
        <begin position="111"/>
        <end position="131"/>
    </location>
</feature>
<organism evidence="10 11">
    <name type="scientific">Rhodoferax lacus</name>
    <dbReference type="NCBI Taxonomy" id="2184758"/>
    <lineage>
        <taxon>Bacteria</taxon>
        <taxon>Pseudomonadati</taxon>
        <taxon>Pseudomonadota</taxon>
        <taxon>Betaproteobacteria</taxon>
        <taxon>Burkholderiales</taxon>
        <taxon>Comamonadaceae</taxon>
        <taxon>Rhodoferax</taxon>
    </lineage>
</organism>
<dbReference type="GO" id="GO:0010041">
    <property type="term" value="P:response to iron(III) ion"/>
    <property type="evidence" value="ECO:0007669"/>
    <property type="project" value="TreeGrafter"/>
</dbReference>
<feature type="transmembrane region" description="Helical" evidence="8">
    <location>
        <begin position="210"/>
        <end position="232"/>
    </location>
</feature>
<feature type="transmembrane region" description="Helical" evidence="8">
    <location>
        <begin position="276"/>
        <end position="300"/>
    </location>
</feature>
<evidence type="ECO:0000313" key="10">
    <source>
        <dbReference type="EMBL" id="RFO96758.1"/>
    </source>
</evidence>
<feature type="transmembrane region" description="Helical" evidence="8">
    <location>
        <begin position="337"/>
        <end position="354"/>
    </location>
</feature>
<evidence type="ECO:0000256" key="7">
    <source>
        <dbReference type="ARBA" id="ARBA00023136"/>
    </source>
</evidence>
<keyword evidence="2" id="KW-1003">Cell membrane</keyword>
<name>A0A3E1RBM2_9BURK</name>
<feature type="transmembrane region" description="Helical" evidence="8">
    <location>
        <begin position="12"/>
        <end position="33"/>
    </location>
</feature>
<keyword evidence="7 8" id="KW-0472">Membrane</keyword>